<evidence type="ECO:0000313" key="1">
    <source>
        <dbReference type="EMBL" id="MFB9054846.1"/>
    </source>
</evidence>
<gene>
    <name evidence="1" type="ORF">ACFFVB_17280</name>
</gene>
<dbReference type="EMBL" id="JBHMEZ010000032">
    <property type="protein sequence ID" value="MFB9054846.1"/>
    <property type="molecule type" value="Genomic_DNA"/>
</dbReference>
<organism evidence="1 2">
    <name type="scientific">Formosa undariae</name>
    <dbReference type="NCBI Taxonomy" id="1325436"/>
    <lineage>
        <taxon>Bacteria</taxon>
        <taxon>Pseudomonadati</taxon>
        <taxon>Bacteroidota</taxon>
        <taxon>Flavobacteriia</taxon>
        <taxon>Flavobacteriales</taxon>
        <taxon>Flavobacteriaceae</taxon>
        <taxon>Formosa</taxon>
    </lineage>
</organism>
<keyword evidence="2" id="KW-1185">Reference proteome</keyword>
<protein>
    <submittedName>
        <fullName evidence="1">DUF6503 family protein</fullName>
    </submittedName>
</protein>
<dbReference type="Proteomes" id="UP001589605">
    <property type="component" value="Unassembled WGS sequence"/>
</dbReference>
<proteinExistence type="predicted"/>
<dbReference type="RefSeq" id="WP_382384483.1">
    <property type="nucleotide sequence ID" value="NZ_JBHMEZ010000032.1"/>
</dbReference>
<comment type="caution">
    <text evidence="1">The sequence shown here is derived from an EMBL/GenBank/DDBJ whole genome shotgun (WGS) entry which is preliminary data.</text>
</comment>
<name>A0ABV5F5W7_9FLAO</name>
<sequence>MHILKLFLIVFSIGALTSCNSKNKKTETKTVTENVASTQETSTSLSESEKIINETILAHGGDLYNTANYSFVFRKNTFQFKNNHSEYVYSKTYEKEGSEIIDVLDNGSFSRMINGKAVELSDKDIASGTGSINSVIYFTTLPYKLNDEAVNSKLMESTSIKGEQYETIQVTFNEDGGGEDHDDEYYYWINKNTKKIDYLAYNYSVNKGGVRFRTAFNKRVVDGITFQDYINYEAEVGTPLKDLPMLFEANKLKELSEIKTENVINLNKQ</sequence>
<accession>A0ABV5F5W7</accession>
<reference evidence="1 2" key="1">
    <citation type="submission" date="2024-09" db="EMBL/GenBank/DDBJ databases">
        <authorList>
            <person name="Sun Q."/>
            <person name="Mori K."/>
        </authorList>
    </citation>
    <scope>NUCLEOTIDE SEQUENCE [LARGE SCALE GENOMIC DNA]</scope>
    <source>
        <strain evidence="1 2">CECT 8286</strain>
    </source>
</reference>
<dbReference type="PROSITE" id="PS51257">
    <property type="entry name" value="PROKAR_LIPOPROTEIN"/>
    <property type="match status" value="1"/>
</dbReference>
<evidence type="ECO:0000313" key="2">
    <source>
        <dbReference type="Proteomes" id="UP001589605"/>
    </source>
</evidence>
<dbReference type="InterPro" id="IPR045444">
    <property type="entry name" value="DUF6503"/>
</dbReference>
<dbReference type="Pfam" id="PF20113">
    <property type="entry name" value="DUF6503"/>
    <property type="match status" value="1"/>
</dbReference>